<dbReference type="EMBL" id="JAHUZN010000006">
    <property type="protein sequence ID" value="KAG8490886.1"/>
    <property type="molecule type" value="Genomic_DNA"/>
</dbReference>
<evidence type="ECO:0008006" key="6">
    <source>
        <dbReference type="Google" id="ProtNLM"/>
    </source>
</evidence>
<dbReference type="Gene3D" id="3.30.420.10">
    <property type="entry name" value="Ribonuclease H-like superfamily/Ribonuclease H"/>
    <property type="match status" value="1"/>
</dbReference>
<dbReference type="Pfam" id="PF14111">
    <property type="entry name" value="DUF4283"/>
    <property type="match status" value="1"/>
</dbReference>
<dbReference type="InterPro" id="IPR025836">
    <property type="entry name" value="Zn_knuckle_CX2CX4HX4C"/>
</dbReference>
<dbReference type="InterPro" id="IPR044730">
    <property type="entry name" value="RNase_H-like_dom_plant"/>
</dbReference>
<gene>
    <name evidence="4" type="ORF">CXB51_014041</name>
</gene>
<evidence type="ECO:0000313" key="4">
    <source>
        <dbReference type="EMBL" id="KAG8490886.1"/>
    </source>
</evidence>
<evidence type="ECO:0000259" key="2">
    <source>
        <dbReference type="Pfam" id="PF14111"/>
    </source>
</evidence>
<feature type="domain" description="RNase H type-1" evidence="1">
    <location>
        <begin position="326"/>
        <end position="387"/>
    </location>
</feature>
<sequence length="430" mass="49751">MANVDLMDTELASLHIMDEEEEPLVVLEENNADEQYYDLCLVGRVLTDSVVHFPSLKNTLADLWHPLRGVSIIEVENKRILFRFYCEIDLNRLLDGMPCFFNRHLIVFHRLVGGEEPNSVPLWHTIFWVQVHNLPIGMTLEGTARQIGDFVGKFQEYDASLVTRGGSKFMRIRVLLDVRLPLKRKKRINTGQNKSIYVFFQYERLPLFCFICGRLGHGEIYCEVRLTIGSQPVEFGWDLSLRATPRRGGQGVSKWLREEPEMDRWKDMEIDGATRVRNFGVEITNKKEFRRGVEPLVSPTHLEGKEFEEGLEDILVELGDGKKRQRDICIEGDALTIIQKLNAAEEDRSCISNLIKEIKERSYKFRRVRFQHVPKGANKVAHAMAKEGGRYEYPRFWIEEAPHSVEILVYQERRNGNSSGEIERQSPGCV</sequence>
<reference evidence="4 5" key="1">
    <citation type="journal article" date="2021" name="bioRxiv">
        <title>The Gossypium anomalum genome as a resource for cotton improvement and evolutionary analysis of hybrid incompatibility.</title>
        <authorList>
            <person name="Grover C.E."/>
            <person name="Yuan D."/>
            <person name="Arick M.A."/>
            <person name="Miller E.R."/>
            <person name="Hu G."/>
            <person name="Peterson D.G."/>
            <person name="Wendel J.F."/>
            <person name="Udall J.A."/>
        </authorList>
    </citation>
    <scope>NUCLEOTIDE SEQUENCE [LARGE SCALE GENOMIC DNA]</scope>
    <source>
        <strain evidence="4">JFW-Udall</strain>
        <tissue evidence="4">Leaf</tissue>
    </source>
</reference>
<dbReference type="CDD" id="cd06222">
    <property type="entry name" value="RNase_H_like"/>
    <property type="match status" value="1"/>
</dbReference>
<evidence type="ECO:0000259" key="1">
    <source>
        <dbReference type="Pfam" id="PF13456"/>
    </source>
</evidence>
<protein>
    <recommendedName>
        <fullName evidence="6">CCHC-type domain-containing protein</fullName>
    </recommendedName>
</protein>
<dbReference type="PANTHER" id="PTHR31286:SF153">
    <property type="entry name" value="DUF4283 DOMAIN PROTEIN"/>
    <property type="match status" value="1"/>
</dbReference>
<dbReference type="Pfam" id="PF13456">
    <property type="entry name" value="RVT_3"/>
    <property type="match status" value="1"/>
</dbReference>
<dbReference type="OrthoDB" id="993009at2759"/>
<dbReference type="InterPro" id="IPR025558">
    <property type="entry name" value="DUF4283"/>
</dbReference>
<organism evidence="4 5">
    <name type="scientific">Gossypium anomalum</name>
    <dbReference type="NCBI Taxonomy" id="47600"/>
    <lineage>
        <taxon>Eukaryota</taxon>
        <taxon>Viridiplantae</taxon>
        <taxon>Streptophyta</taxon>
        <taxon>Embryophyta</taxon>
        <taxon>Tracheophyta</taxon>
        <taxon>Spermatophyta</taxon>
        <taxon>Magnoliopsida</taxon>
        <taxon>eudicotyledons</taxon>
        <taxon>Gunneridae</taxon>
        <taxon>Pentapetalae</taxon>
        <taxon>rosids</taxon>
        <taxon>malvids</taxon>
        <taxon>Malvales</taxon>
        <taxon>Malvaceae</taxon>
        <taxon>Malvoideae</taxon>
        <taxon>Gossypium</taxon>
    </lineage>
</organism>
<keyword evidence="5" id="KW-1185">Reference proteome</keyword>
<name>A0A8J5YK36_9ROSI</name>
<dbReference type="InterPro" id="IPR036397">
    <property type="entry name" value="RNaseH_sf"/>
</dbReference>
<comment type="caution">
    <text evidence="4">The sequence shown here is derived from an EMBL/GenBank/DDBJ whole genome shotgun (WGS) entry which is preliminary data.</text>
</comment>
<dbReference type="AlphaFoldDB" id="A0A8J5YK36"/>
<evidence type="ECO:0000313" key="5">
    <source>
        <dbReference type="Proteomes" id="UP000701853"/>
    </source>
</evidence>
<dbReference type="InterPro" id="IPR040256">
    <property type="entry name" value="At4g02000-like"/>
</dbReference>
<feature type="domain" description="Zinc knuckle CX2CX4HX4C" evidence="3">
    <location>
        <begin position="176"/>
        <end position="223"/>
    </location>
</feature>
<dbReference type="GO" id="GO:0004523">
    <property type="term" value="F:RNA-DNA hybrid ribonuclease activity"/>
    <property type="evidence" value="ECO:0007669"/>
    <property type="project" value="InterPro"/>
</dbReference>
<proteinExistence type="predicted"/>
<evidence type="ECO:0000259" key="3">
    <source>
        <dbReference type="Pfam" id="PF14392"/>
    </source>
</evidence>
<feature type="domain" description="DUF4283" evidence="2">
    <location>
        <begin position="39"/>
        <end position="116"/>
    </location>
</feature>
<dbReference type="PANTHER" id="PTHR31286">
    <property type="entry name" value="GLYCINE-RICH CELL WALL STRUCTURAL PROTEIN 1.8-LIKE"/>
    <property type="match status" value="1"/>
</dbReference>
<dbReference type="Pfam" id="PF14392">
    <property type="entry name" value="zf-CCHC_4"/>
    <property type="match status" value="1"/>
</dbReference>
<dbReference type="InterPro" id="IPR002156">
    <property type="entry name" value="RNaseH_domain"/>
</dbReference>
<dbReference type="GO" id="GO:0003676">
    <property type="term" value="F:nucleic acid binding"/>
    <property type="evidence" value="ECO:0007669"/>
    <property type="project" value="InterPro"/>
</dbReference>
<dbReference type="Proteomes" id="UP000701853">
    <property type="component" value="Chromosome 6"/>
</dbReference>
<accession>A0A8J5YK36</accession>